<feature type="transmembrane region" description="Helical" evidence="1">
    <location>
        <begin position="7"/>
        <end position="27"/>
    </location>
</feature>
<organism evidence="2">
    <name type="scientific">Siphoviridae sp. ctgN495</name>
    <dbReference type="NCBI Taxonomy" id="2825608"/>
    <lineage>
        <taxon>Viruses</taxon>
        <taxon>Duplodnaviria</taxon>
        <taxon>Heunggongvirae</taxon>
        <taxon>Uroviricota</taxon>
        <taxon>Caudoviricetes</taxon>
    </lineage>
</organism>
<feature type="transmembrane region" description="Helical" evidence="1">
    <location>
        <begin position="33"/>
        <end position="55"/>
    </location>
</feature>
<sequence length="126" mass="15243">MKKFRSVLSVIFGVICAFSFFICISINADHPDWFKYLMIGFITFVVSFFLASFFYNPYRYIRHFYASFMTIATRIQIRRRPNSKLAVGVRAKFSSRYGGRYNKKINYKKFYRYALSYYDRDHFQEV</sequence>
<name>A0A8S5UCK8_9CAUD</name>
<keyword evidence="1" id="KW-0472">Membrane</keyword>
<dbReference type="EMBL" id="BK016063">
    <property type="protein sequence ID" value="DAF92163.1"/>
    <property type="molecule type" value="Genomic_DNA"/>
</dbReference>
<protein>
    <submittedName>
        <fullName evidence="2">Uncharacterized protein</fullName>
    </submittedName>
</protein>
<accession>A0A8S5UCK8</accession>
<evidence type="ECO:0000313" key="2">
    <source>
        <dbReference type="EMBL" id="DAF92163.1"/>
    </source>
</evidence>
<keyword evidence="1" id="KW-0812">Transmembrane</keyword>
<proteinExistence type="predicted"/>
<evidence type="ECO:0000256" key="1">
    <source>
        <dbReference type="SAM" id="Phobius"/>
    </source>
</evidence>
<reference evidence="2" key="1">
    <citation type="journal article" date="2021" name="Proc. Natl. Acad. Sci. U.S.A.">
        <title>A Catalog of Tens of Thousands of Viruses from Human Metagenomes Reveals Hidden Associations with Chronic Diseases.</title>
        <authorList>
            <person name="Tisza M.J."/>
            <person name="Buck C.B."/>
        </authorList>
    </citation>
    <scope>NUCLEOTIDE SEQUENCE</scope>
    <source>
        <strain evidence="2">CtgN495</strain>
    </source>
</reference>
<keyword evidence="1" id="KW-1133">Transmembrane helix</keyword>